<dbReference type="Proteomes" id="UP000639403">
    <property type="component" value="Unassembled WGS sequence"/>
</dbReference>
<dbReference type="Pfam" id="PF22936">
    <property type="entry name" value="Pol_BBD"/>
    <property type="match status" value="1"/>
</dbReference>
<evidence type="ECO:0000259" key="1">
    <source>
        <dbReference type="Pfam" id="PF22936"/>
    </source>
</evidence>
<sequence>MTRLELKWQVTTGSIIGSNLGATSSATAFVAKSHGNSGKPRKTCSNCNMTGHEVLAAKRARRDKGQSGGSKVLCDPTGRAFMLSDTGDAMYVDTSANLVSSSAAKPPSTEFAGLAVNTPDLVDLWASLTLSPVDTFEYSALTGSLIDDNTASVDWGHHSSTALVTALATAAPAATLGTTPFFFDSGASAHLSPCKDDFSDLVSVAPCGIRGVNGSVIYVRGVGHIKLHLGKGCSLLFDNVLYVPKATVHLVSIFALYSSPSRPRVVAT</sequence>
<reference evidence="2" key="1">
    <citation type="submission" date="2020-11" db="EMBL/GenBank/DDBJ databases">
        <authorList>
            <person name="Koelle M."/>
            <person name="Horta M.A.C."/>
            <person name="Nowrousian M."/>
            <person name="Ohm R.A."/>
            <person name="Benz P."/>
            <person name="Pilgard A."/>
        </authorList>
    </citation>
    <scope>NUCLEOTIDE SEQUENCE</scope>
    <source>
        <strain evidence="2">FPRL280</strain>
    </source>
</reference>
<protein>
    <recommendedName>
        <fullName evidence="1">Retrovirus-related Pol polyprotein from transposon TNT 1-94-like beta-barrel domain-containing protein</fullName>
    </recommendedName>
</protein>
<dbReference type="AlphaFoldDB" id="A0A8H7NRB4"/>
<proteinExistence type="predicted"/>
<evidence type="ECO:0000313" key="3">
    <source>
        <dbReference type="Proteomes" id="UP000639403"/>
    </source>
</evidence>
<reference evidence="2" key="2">
    <citation type="journal article" name="Front. Microbiol.">
        <title>Degradative Capacity of Two Strains of Rhodonia placenta: From Phenotype to Genotype.</title>
        <authorList>
            <person name="Kolle M."/>
            <person name="Horta M.A.C."/>
            <person name="Nowrousian M."/>
            <person name="Ohm R.A."/>
            <person name="Benz J.P."/>
            <person name="Pilgard A."/>
        </authorList>
    </citation>
    <scope>NUCLEOTIDE SEQUENCE</scope>
    <source>
        <strain evidence="2">FPRL280</strain>
    </source>
</reference>
<dbReference type="EMBL" id="JADOXO010001406">
    <property type="protein sequence ID" value="KAF9796097.1"/>
    <property type="molecule type" value="Genomic_DNA"/>
</dbReference>
<feature type="domain" description="Retrovirus-related Pol polyprotein from transposon TNT 1-94-like beta-barrel" evidence="1">
    <location>
        <begin position="182"/>
        <end position="256"/>
    </location>
</feature>
<name>A0A8H7NRB4_9APHY</name>
<evidence type="ECO:0000313" key="2">
    <source>
        <dbReference type="EMBL" id="KAF9796097.1"/>
    </source>
</evidence>
<gene>
    <name evidence="2" type="ORF">IEO21_11036</name>
</gene>
<organism evidence="2 3">
    <name type="scientific">Rhodonia placenta</name>
    <dbReference type="NCBI Taxonomy" id="104341"/>
    <lineage>
        <taxon>Eukaryota</taxon>
        <taxon>Fungi</taxon>
        <taxon>Dikarya</taxon>
        <taxon>Basidiomycota</taxon>
        <taxon>Agaricomycotina</taxon>
        <taxon>Agaricomycetes</taxon>
        <taxon>Polyporales</taxon>
        <taxon>Adustoporiaceae</taxon>
        <taxon>Rhodonia</taxon>
    </lineage>
</organism>
<accession>A0A8H7NRB4</accession>
<dbReference type="InterPro" id="IPR054722">
    <property type="entry name" value="PolX-like_BBD"/>
</dbReference>
<comment type="caution">
    <text evidence="2">The sequence shown here is derived from an EMBL/GenBank/DDBJ whole genome shotgun (WGS) entry which is preliminary data.</text>
</comment>